<dbReference type="Proteomes" id="UP000647339">
    <property type="component" value="Unassembled WGS sequence"/>
</dbReference>
<proteinExistence type="predicted"/>
<evidence type="ECO:0000313" key="1">
    <source>
        <dbReference type="EMBL" id="GGF41327.1"/>
    </source>
</evidence>
<comment type="caution">
    <text evidence="1">The sequence shown here is derived from an EMBL/GenBank/DDBJ whole genome shotgun (WGS) entry which is preliminary data.</text>
</comment>
<sequence length="52" mass="5670">MVELPTASGNQVFYAGFVHHVYSWTEGRFGGIDSLPKINWAADSRDHSGGFG</sequence>
<reference evidence="2" key="1">
    <citation type="journal article" date="2019" name="Int. J. Syst. Evol. Microbiol.">
        <title>The Global Catalogue of Microorganisms (GCM) 10K type strain sequencing project: providing services to taxonomists for standard genome sequencing and annotation.</title>
        <authorList>
            <consortium name="The Broad Institute Genomics Platform"/>
            <consortium name="The Broad Institute Genome Sequencing Center for Infectious Disease"/>
            <person name="Wu L."/>
            <person name="Ma J."/>
        </authorList>
    </citation>
    <scope>NUCLEOTIDE SEQUENCE [LARGE SCALE GENOMIC DNA]</scope>
    <source>
        <strain evidence="2">CGMCC 1.15407</strain>
    </source>
</reference>
<name>A0ABQ1V8V6_9BACT</name>
<dbReference type="EMBL" id="BMIU01000018">
    <property type="protein sequence ID" value="GGF41327.1"/>
    <property type="molecule type" value="Genomic_DNA"/>
</dbReference>
<protein>
    <submittedName>
        <fullName evidence="1">Uncharacterized protein</fullName>
    </submittedName>
</protein>
<accession>A0ABQ1V8V6</accession>
<organism evidence="1 2">
    <name type="scientific">Echinicola rosea</name>
    <dbReference type="NCBI Taxonomy" id="1807691"/>
    <lineage>
        <taxon>Bacteria</taxon>
        <taxon>Pseudomonadati</taxon>
        <taxon>Bacteroidota</taxon>
        <taxon>Cytophagia</taxon>
        <taxon>Cytophagales</taxon>
        <taxon>Cyclobacteriaceae</taxon>
        <taxon>Echinicola</taxon>
    </lineage>
</organism>
<keyword evidence="2" id="KW-1185">Reference proteome</keyword>
<gene>
    <name evidence="1" type="ORF">GCM10011339_32330</name>
</gene>
<evidence type="ECO:0000313" key="2">
    <source>
        <dbReference type="Proteomes" id="UP000647339"/>
    </source>
</evidence>